<dbReference type="PANTHER" id="PTHR40038">
    <property type="entry name" value="MEMBRANE-ASSOCIATED PROTEIN TCAA"/>
    <property type="match status" value="1"/>
</dbReference>
<evidence type="ECO:0000259" key="3">
    <source>
        <dbReference type="Pfam" id="PF13240"/>
    </source>
</evidence>
<dbReference type="InterPro" id="IPR054530">
    <property type="entry name" value="TcaA_4th"/>
</dbReference>
<keyword evidence="2" id="KW-0812">Transmembrane</keyword>
<organism evidence="6 7">
    <name type="scientific">Marinilactibacillus psychrotolerans 42ea</name>
    <dbReference type="NCBI Taxonomy" id="1255609"/>
    <lineage>
        <taxon>Bacteria</taxon>
        <taxon>Bacillati</taxon>
        <taxon>Bacillota</taxon>
        <taxon>Bacilli</taxon>
        <taxon>Lactobacillales</taxon>
        <taxon>Carnobacteriaceae</taxon>
        <taxon>Marinilactibacillus</taxon>
    </lineage>
</organism>
<feature type="domain" description="Zinc-ribbon" evidence="3">
    <location>
        <begin position="3"/>
        <end position="22"/>
    </location>
</feature>
<evidence type="ECO:0000313" key="7">
    <source>
        <dbReference type="Proteomes" id="UP000195611"/>
    </source>
</evidence>
<dbReference type="Pfam" id="PF13240">
    <property type="entry name" value="Zn_Ribbon_1"/>
    <property type="match status" value="1"/>
</dbReference>
<dbReference type="Proteomes" id="UP000195611">
    <property type="component" value="Unassembled WGS sequence"/>
</dbReference>
<proteinExistence type="predicted"/>
<keyword evidence="2" id="KW-0472">Membrane</keyword>
<gene>
    <name evidence="6" type="ORF">FM115_02760</name>
</gene>
<reference evidence="6 7" key="1">
    <citation type="submission" date="2017-02" db="EMBL/GenBank/DDBJ databases">
        <authorList>
            <person name="Peterson S.W."/>
        </authorList>
    </citation>
    <scope>NUCLEOTIDE SEQUENCE [LARGE SCALE GENOMIC DNA]</scope>
    <source>
        <strain evidence="6 7">42ea</strain>
    </source>
</reference>
<evidence type="ECO:0000256" key="1">
    <source>
        <dbReference type="SAM" id="MobiDB-lite"/>
    </source>
</evidence>
<keyword evidence="2" id="KW-1133">Transmembrane helix</keyword>
<evidence type="ECO:0000259" key="4">
    <source>
        <dbReference type="Pfam" id="PF22813"/>
    </source>
</evidence>
<feature type="compositionally biased region" description="Polar residues" evidence="1">
    <location>
        <begin position="43"/>
        <end position="70"/>
    </location>
</feature>
<protein>
    <submittedName>
        <fullName evidence="6">Uncharacterized protein</fullName>
    </submittedName>
</protein>
<dbReference type="InterPro" id="IPR026870">
    <property type="entry name" value="Zinc_ribbon_dom"/>
</dbReference>
<dbReference type="Pfam" id="PF22820">
    <property type="entry name" value="TcaA_3rd_4th"/>
    <property type="match status" value="1"/>
</dbReference>
<feature type="domain" description="TcaA 4th" evidence="5">
    <location>
        <begin position="271"/>
        <end position="342"/>
    </location>
</feature>
<dbReference type="GO" id="GO:0005886">
    <property type="term" value="C:plasma membrane"/>
    <property type="evidence" value="ECO:0007669"/>
    <property type="project" value="UniProtKB-SubCell"/>
</dbReference>
<accession>A0A1R4IVF2</accession>
<name>A0A1R4IVF2_9LACT</name>
<evidence type="ECO:0000256" key="2">
    <source>
        <dbReference type="SAM" id="Phobius"/>
    </source>
</evidence>
<feature type="transmembrane region" description="Helical" evidence="2">
    <location>
        <begin position="80"/>
        <end position="98"/>
    </location>
</feature>
<dbReference type="PANTHER" id="PTHR40038:SF1">
    <property type="entry name" value="MEMBRANE-ASSOCIATED PROTEIN TCAA"/>
    <property type="match status" value="1"/>
</dbReference>
<dbReference type="RefSeq" id="WP_087057317.1">
    <property type="nucleotide sequence ID" value="NZ_FUKW01000043.1"/>
</dbReference>
<dbReference type="Pfam" id="PF22813">
    <property type="entry name" value="TcaA_2nd"/>
    <property type="match status" value="1"/>
</dbReference>
<dbReference type="InterPro" id="IPR054529">
    <property type="entry name" value="TcaA_2nd"/>
</dbReference>
<dbReference type="AlphaFoldDB" id="A0A1R4IVF2"/>
<feature type="region of interest" description="Disordered" evidence="1">
    <location>
        <begin position="32"/>
        <end position="70"/>
    </location>
</feature>
<evidence type="ECO:0000259" key="5">
    <source>
        <dbReference type="Pfam" id="PF22820"/>
    </source>
</evidence>
<evidence type="ECO:0000313" key="6">
    <source>
        <dbReference type="EMBL" id="SJN23659.1"/>
    </source>
</evidence>
<feature type="compositionally biased region" description="Basic and acidic residues" evidence="1">
    <location>
        <begin position="33"/>
        <end position="42"/>
    </location>
</feature>
<dbReference type="EMBL" id="FUKW01000043">
    <property type="protein sequence ID" value="SJN23659.1"/>
    <property type="molecule type" value="Genomic_DNA"/>
</dbReference>
<feature type="domain" description="TcaA second" evidence="4">
    <location>
        <begin position="108"/>
        <end position="191"/>
    </location>
</feature>
<sequence length="500" mass="56008">MKFCENCGEKLEDNQKFCENCGVKVADTGNEAESVKVEDKQDASTVDSTTDNNKEGQNSSTADSINNQTKATHKPVSKKLVIGIGALVIIAGGGIFGYQQAKDYYSLDNQVDRYIETLQSRDNGKIASVLSTSEEGLEITKESIAPYVESFLYNVDWNQTRYDLISNRSTETLLLKKEGSNFVLFDNYELELIPAYVTLTTNTTDAKLFIGEDEVATSDSDEFSYQHGAVIPGEHIFSAKVELDGEELVTEDTVTVMSGKDDYPIALDIEGMHFEVSSNVEDAEVYLNDENIGQLADGNGEFGPFGNLEGAVLELRQETSFGEIKTEPVDVSNSDFEYYDLRFADMLTEEDVQAALQRTFDQLSNLTNEYQYSLEADLKEFGQSFSEGVAYDELRPFYVDYAKRQRENEEVQYVEFEVRLSNYEQTAADEYKADIEIDYISHFNGTEANNYVAPDDRIRTFAYNATLVSENVDDGWGDMVKALSISGFANEEMTYDSNAE</sequence>